<keyword evidence="4" id="KW-1185">Reference proteome</keyword>
<gene>
    <name evidence="3" type="ORF">J9309_08025</name>
</gene>
<dbReference type="Pfam" id="PF13279">
    <property type="entry name" value="4HBT_2"/>
    <property type="match status" value="1"/>
</dbReference>
<protein>
    <submittedName>
        <fullName evidence="3">Thioesterase family protein</fullName>
    </submittedName>
</protein>
<dbReference type="InterPro" id="IPR050563">
    <property type="entry name" value="4-hydroxybenzoyl-CoA_TE"/>
</dbReference>
<dbReference type="InterPro" id="IPR029069">
    <property type="entry name" value="HotDog_dom_sf"/>
</dbReference>
<proteinExistence type="inferred from homology"/>
<reference evidence="4" key="2">
    <citation type="submission" date="2021-04" db="EMBL/GenBank/DDBJ databases">
        <title>Taxonomy of Flavobacteriaceae bacterium ZY171143.</title>
        <authorList>
            <person name="Li F."/>
        </authorList>
    </citation>
    <scope>NUCLEOTIDE SEQUENCE [LARGE SCALE GENOMIC DNA]</scope>
    <source>
        <strain evidence="4">ZY171143</strain>
    </source>
</reference>
<dbReference type="Gene3D" id="3.10.129.10">
    <property type="entry name" value="Hotdog Thioesterase"/>
    <property type="match status" value="1"/>
</dbReference>
<accession>A0ABX7XA31</accession>
<dbReference type="PANTHER" id="PTHR31793:SF27">
    <property type="entry name" value="NOVEL THIOESTERASE SUPERFAMILY DOMAIN AND SAPOSIN A-TYPE DOMAIN CONTAINING PROTEIN (0610012H03RIK)"/>
    <property type="match status" value="1"/>
</dbReference>
<name>A0ABX7XA31_9FLAO</name>
<dbReference type="EMBL" id="CP072842">
    <property type="protein sequence ID" value="QTV04753.1"/>
    <property type="molecule type" value="Genomic_DNA"/>
</dbReference>
<evidence type="ECO:0000256" key="1">
    <source>
        <dbReference type="ARBA" id="ARBA00005953"/>
    </source>
</evidence>
<reference evidence="3 4" key="1">
    <citation type="journal article" date="2021" name="Int. J. Syst. Evol. Microbiol.">
        <title>Faecalibacter bovis sp. nov., isolated from cow faeces.</title>
        <authorList>
            <person name="Li F."/>
            <person name="Zhao W."/>
            <person name="Hong Q."/>
            <person name="Shao Q."/>
            <person name="Song J."/>
            <person name="Yang S."/>
        </authorList>
    </citation>
    <scope>NUCLEOTIDE SEQUENCE [LARGE SCALE GENOMIC DNA]</scope>
    <source>
        <strain evidence="3 4">ZY171143</strain>
    </source>
</reference>
<sequence>MARIKINLPAAYTFKTTIPVRITDLNYGNHLANDKVLSIIHEARVQFLNHFGWSELELAGVGIIMADVAIEYKNQAYYNDQLDIEITIGDFTRVSFDIFYKVTCKEKLIAKVKTGIVTFDYAQNKVVEVPEEVKLAFKNEIDTDKTI</sequence>
<dbReference type="CDD" id="cd00586">
    <property type="entry name" value="4HBT"/>
    <property type="match status" value="1"/>
</dbReference>
<comment type="similarity">
    <text evidence="1">Belongs to the 4-hydroxybenzoyl-CoA thioesterase family.</text>
</comment>
<evidence type="ECO:0000313" key="4">
    <source>
        <dbReference type="Proteomes" id="UP000672011"/>
    </source>
</evidence>
<organism evidence="3 4">
    <name type="scientific">Faecalibacter bovis</name>
    <dbReference type="NCBI Taxonomy" id="2898187"/>
    <lineage>
        <taxon>Bacteria</taxon>
        <taxon>Pseudomonadati</taxon>
        <taxon>Bacteroidota</taxon>
        <taxon>Flavobacteriia</taxon>
        <taxon>Flavobacteriales</taxon>
        <taxon>Weeksellaceae</taxon>
        <taxon>Faecalibacter</taxon>
    </lineage>
</organism>
<dbReference type="RefSeq" id="WP_230475375.1">
    <property type="nucleotide sequence ID" value="NZ_CP072842.1"/>
</dbReference>
<dbReference type="Proteomes" id="UP000672011">
    <property type="component" value="Chromosome"/>
</dbReference>
<dbReference type="PANTHER" id="PTHR31793">
    <property type="entry name" value="4-HYDROXYBENZOYL-COA THIOESTERASE FAMILY MEMBER"/>
    <property type="match status" value="1"/>
</dbReference>
<evidence type="ECO:0000256" key="2">
    <source>
        <dbReference type="ARBA" id="ARBA00022801"/>
    </source>
</evidence>
<dbReference type="SUPFAM" id="SSF54637">
    <property type="entry name" value="Thioesterase/thiol ester dehydrase-isomerase"/>
    <property type="match status" value="1"/>
</dbReference>
<evidence type="ECO:0000313" key="3">
    <source>
        <dbReference type="EMBL" id="QTV04753.1"/>
    </source>
</evidence>
<keyword evidence="2" id="KW-0378">Hydrolase</keyword>